<evidence type="ECO:0000313" key="7">
    <source>
        <dbReference type="Proteomes" id="UP000639772"/>
    </source>
</evidence>
<dbReference type="AlphaFoldDB" id="A0A835RL45"/>
<evidence type="ECO:0000256" key="2">
    <source>
        <dbReference type="ARBA" id="ARBA00022741"/>
    </source>
</evidence>
<organism evidence="6 7">
    <name type="scientific">Vanilla planifolia</name>
    <name type="common">Vanilla</name>
    <dbReference type="NCBI Taxonomy" id="51239"/>
    <lineage>
        <taxon>Eukaryota</taxon>
        <taxon>Viridiplantae</taxon>
        <taxon>Streptophyta</taxon>
        <taxon>Embryophyta</taxon>
        <taxon>Tracheophyta</taxon>
        <taxon>Spermatophyta</taxon>
        <taxon>Magnoliopsida</taxon>
        <taxon>Liliopsida</taxon>
        <taxon>Asparagales</taxon>
        <taxon>Orchidaceae</taxon>
        <taxon>Vanilloideae</taxon>
        <taxon>Vanilleae</taxon>
        <taxon>Vanilla</taxon>
    </lineage>
</organism>
<gene>
    <name evidence="6" type="ORF">HPP92_007063</name>
</gene>
<dbReference type="Proteomes" id="UP000639772">
    <property type="component" value="Chromosome 3"/>
</dbReference>
<keyword evidence="2" id="KW-0547">Nucleotide-binding</keyword>
<evidence type="ECO:0000256" key="3">
    <source>
        <dbReference type="ARBA" id="ARBA00022777"/>
    </source>
</evidence>
<dbReference type="InterPro" id="IPR052059">
    <property type="entry name" value="CR_Ser/Thr_kinase"/>
</dbReference>
<name>A0A835RL45_VANPL</name>
<reference evidence="6 7" key="1">
    <citation type="journal article" date="2020" name="Nat. Food">
        <title>A phased Vanilla planifolia genome enables genetic improvement of flavour and production.</title>
        <authorList>
            <person name="Hasing T."/>
            <person name="Tang H."/>
            <person name="Brym M."/>
            <person name="Khazi F."/>
            <person name="Huang T."/>
            <person name="Chambers A.H."/>
        </authorList>
    </citation>
    <scope>NUCLEOTIDE SEQUENCE [LARGE SCALE GENOMIC DNA]</scope>
    <source>
        <tissue evidence="6">Leaf</tissue>
    </source>
</reference>
<evidence type="ECO:0000259" key="5">
    <source>
        <dbReference type="PROSITE" id="PS50011"/>
    </source>
</evidence>
<keyword evidence="4" id="KW-0067">ATP-binding</keyword>
<keyword evidence="3" id="KW-0418">Kinase</keyword>
<dbReference type="PANTHER" id="PTHR47973">
    <property type="entry name" value="CYSTEINE-RICH RECEPTOR-LIKE PROTEIN KINASE 3"/>
    <property type="match status" value="1"/>
</dbReference>
<dbReference type="GO" id="GO:0004672">
    <property type="term" value="F:protein kinase activity"/>
    <property type="evidence" value="ECO:0007669"/>
    <property type="project" value="InterPro"/>
</dbReference>
<dbReference type="Gene3D" id="1.10.510.10">
    <property type="entry name" value="Transferase(Phosphotransferase) domain 1"/>
    <property type="match status" value="1"/>
</dbReference>
<evidence type="ECO:0000256" key="1">
    <source>
        <dbReference type="ARBA" id="ARBA00022679"/>
    </source>
</evidence>
<proteinExistence type="predicted"/>
<protein>
    <recommendedName>
        <fullName evidence="5">Protein kinase domain-containing protein</fullName>
    </recommendedName>
</protein>
<dbReference type="InterPro" id="IPR000719">
    <property type="entry name" value="Prot_kinase_dom"/>
</dbReference>
<dbReference type="EMBL" id="JADCNM010000003">
    <property type="protein sequence ID" value="KAG0490200.1"/>
    <property type="molecule type" value="Genomic_DNA"/>
</dbReference>
<comment type="caution">
    <text evidence="6">The sequence shown here is derived from an EMBL/GenBank/DDBJ whole genome shotgun (WGS) entry which is preliminary data.</text>
</comment>
<dbReference type="InterPro" id="IPR011009">
    <property type="entry name" value="Kinase-like_dom_sf"/>
</dbReference>
<evidence type="ECO:0000313" key="6">
    <source>
        <dbReference type="EMBL" id="KAG0490200.1"/>
    </source>
</evidence>
<feature type="domain" description="Protein kinase" evidence="5">
    <location>
        <begin position="1"/>
        <end position="130"/>
    </location>
</feature>
<dbReference type="Pfam" id="PF07714">
    <property type="entry name" value="PK_Tyr_Ser-Thr"/>
    <property type="match status" value="1"/>
</dbReference>
<dbReference type="PROSITE" id="PS50011">
    <property type="entry name" value="PROTEIN_KINASE_DOM"/>
    <property type="match status" value="1"/>
</dbReference>
<sequence>MPGDQSHLSTKFAGTLGYTAPEYAIHGQLTEKVDTYSFGVVILEIISGRRNSEPKLEPVNHYLLEWAWNLYEEDGLEQLIDKSLNPEEYNLKEIKRFIKIALLCTQSIVAARPNMSDVVVLLLSQDDPELEPSRPIFFESSCRTRGDISVSAWSNSATHATVSVTQISASFLNKP</sequence>
<accession>A0A835RL45</accession>
<evidence type="ECO:0000256" key="4">
    <source>
        <dbReference type="ARBA" id="ARBA00022840"/>
    </source>
</evidence>
<keyword evidence="1" id="KW-0808">Transferase</keyword>
<dbReference type="SUPFAM" id="SSF56112">
    <property type="entry name" value="Protein kinase-like (PK-like)"/>
    <property type="match status" value="1"/>
</dbReference>
<dbReference type="InterPro" id="IPR001245">
    <property type="entry name" value="Ser-Thr/Tyr_kinase_cat_dom"/>
</dbReference>
<dbReference type="GO" id="GO:0005524">
    <property type="term" value="F:ATP binding"/>
    <property type="evidence" value="ECO:0007669"/>
    <property type="project" value="UniProtKB-KW"/>
</dbReference>
<dbReference type="OrthoDB" id="4062651at2759"/>